<dbReference type="AlphaFoldDB" id="A0A839GEC2"/>
<dbReference type="Proteomes" id="UP000563094">
    <property type="component" value="Unassembled WGS sequence"/>
</dbReference>
<dbReference type="EMBL" id="JACJIQ010000010">
    <property type="protein sequence ID" value="MBA9077954.1"/>
    <property type="molecule type" value="Genomic_DNA"/>
</dbReference>
<protein>
    <submittedName>
        <fullName evidence="1">Uncharacterized protein</fullName>
    </submittedName>
</protein>
<reference evidence="1 2" key="1">
    <citation type="submission" date="2020-08" db="EMBL/GenBank/DDBJ databases">
        <title>Genomic Encyclopedia of Type Strains, Phase IV (KMG-IV): sequencing the most valuable type-strain genomes for metagenomic binning, comparative biology and taxonomic classification.</title>
        <authorList>
            <person name="Goeker M."/>
        </authorList>
    </citation>
    <scope>NUCLEOTIDE SEQUENCE [LARGE SCALE GENOMIC DNA]</scope>
    <source>
        <strain evidence="1 2">DSM 29854</strain>
    </source>
</reference>
<evidence type="ECO:0000313" key="2">
    <source>
        <dbReference type="Proteomes" id="UP000563094"/>
    </source>
</evidence>
<proteinExistence type="predicted"/>
<gene>
    <name evidence="1" type="ORF">FHS90_002677</name>
</gene>
<accession>A0A839GEC2</accession>
<organism evidence="1 2">
    <name type="scientific">Rufibacter quisquiliarum</name>
    <dbReference type="NCBI Taxonomy" id="1549639"/>
    <lineage>
        <taxon>Bacteria</taxon>
        <taxon>Pseudomonadati</taxon>
        <taxon>Bacteroidota</taxon>
        <taxon>Cytophagia</taxon>
        <taxon>Cytophagales</taxon>
        <taxon>Hymenobacteraceae</taxon>
        <taxon>Rufibacter</taxon>
    </lineage>
</organism>
<sequence>MGRNRKNGIDLKRVPWPYAQRKQPKSKMGFWADFLKTDRRKLSESQESVFGLFSGKQAKNRN</sequence>
<evidence type="ECO:0000313" key="1">
    <source>
        <dbReference type="EMBL" id="MBA9077954.1"/>
    </source>
</evidence>
<keyword evidence="2" id="KW-1185">Reference proteome</keyword>
<name>A0A839GEC2_9BACT</name>
<comment type="caution">
    <text evidence="1">The sequence shown here is derived from an EMBL/GenBank/DDBJ whole genome shotgun (WGS) entry which is preliminary data.</text>
</comment>